<evidence type="ECO:0000256" key="1">
    <source>
        <dbReference type="SAM" id="MobiDB-lite"/>
    </source>
</evidence>
<reference evidence="2" key="1">
    <citation type="journal article" date="2012" name="Nat. Biotechnol.">
        <title>Reference genome sequence of the model plant Setaria.</title>
        <authorList>
            <person name="Bennetzen J.L."/>
            <person name="Schmutz J."/>
            <person name="Wang H."/>
            <person name="Percifield R."/>
            <person name="Hawkins J."/>
            <person name="Pontaroli A.C."/>
            <person name="Estep M."/>
            <person name="Feng L."/>
            <person name="Vaughn J.N."/>
            <person name="Grimwood J."/>
            <person name="Jenkins J."/>
            <person name="Barry K."/>
            <person name="Lindquist E."/>
            <person name="Hellsten U."/>
            <person name="Deshpande S."/>
            <person name="Wang X."/>
            <person name="Wu X."/>
            <person name="Mitros T."/>
            <person name="Triplett J."/>
            <person name="Yang X."/>
            <person name="Ye C.Y."/>
            <person name="Mauro-Herrera M."/>
            <person name="Wang L."/>
            <person name="Li P."/>
            <person name="Sharma M."/>
            <person name="Sharma R."/>
            <person name="Ronald P.C."/>
            <person name="Panaud O."/>
            <person name="Kellogg E.A."/>
            <person name="Brutnell T.P."/>
            <person name="Doust A.N."/>
            <person name="Tuskan G.A."/>
            <person name="Rokhsar D."/>
            <person name="Devos K.M."/>
        </authorList>
    </citation>
    <scope>NUCLEOTIDE SEQUENCE [LARGE SCALE GENOMIC DNA]</scope>
    <source>
        <strain evidence="2">Yugu1</strain>
    </source>
</reference>
<protein>
    <submittedName>
        <fullName evidence="2">Uncharacterized protein</fullName>
    </submittedName>
</protein>
<feature type="compositionally biased region" description="Basic and acidic residues" evidence="1">
    <location>
        <begin position="77"/>
        <end position="87"/>
    </location>
</feature>
<dbReference type="OrthoDB" id="694898at2759"/>
<reference evidence="2" key="2">
    <citation type="submission" date="2015-07" db="EMBL/GenBank/DDBJ databases">
        <authorList>
            <person name="Noorani M."/>
        </authorList>
    </citation>
    <scope>NUCLEOTIDE SEQUENCE</scope>
    <source>
        <strain evidence="2">Yugu1</strain>
    </source>
</reference>
<dbReference type="EMBL" id="CM003532">
    <property type="protein sequence ID" value="RCV26120.1"/>
    <property type="molecule type" value="Genomic_DNA"/>
</dbReference>
<name>A0A368R968_SETIT</name>
<feature type="compositionally biased region" description="Basic residues" evidence="1">
    <location>
        <begin position="111"/>
        <end position="120"/>
    </location>
</feature>
<proteinExistence type="predicted"/>
<feature type="region of interest" description="Disordered" evidence="1">
    <location>
        <begin position="67"/>
        <end position="147"/>
    </location>
</feature>
<gene>
    <name evidence="2" type="ORF">SETIT_5G219800v2</name>
</gene>
<feature type="compositionally biased region" description="Basic residues" evidence="1">
    <location>
        <begin position="137"/>
        <end position="147"/>
    </location>
</feature>
<dbReference type="AlphaFoldDB" id="A0A368R968"/>
<sequence>MLVPCAPHPTSFHPYSSWGWNDPWTHTPYFRPYHVEYAAPREPSCARQPYVENDRFEHKDWSRVQNKKNVVKQVYQVKRDGRKDKSSDLNSIRKKSAIDSPSTKSEQNKLKTPKNKKRVLLSKTEGKPSHPLGLLNRQKKKPQKLSA</sequence>
<evidence type="ECO:0000313" key="2">
    <source>
        <dbReference type="EMBL" id="RCV26120.1"/>
    </source>
</evidence>
<organism evidence="2">
    <name type="scientific">Setaria italica</name>
    <name type="common">Foxtail millet</name>
    <name type="synonym">Panicum italicum</name>
    <dbReference type="NCBI Taxonomy" id="4555"/>
    <lineage>
        <taxon>Eukaryota</taxon>
        <taxon>Viridiplantae</taxon>
        <taxon>Streptophyta</taxon>
        <taxon>Embryophyta</taxon>
        <taxon>Tracheophyta</taxon>
        <taxon>Spermatophyta</taxon>
        <taxon>Magnoliopsida</taxon>
        <taxon>Liliopsida</taxon>
        <taxon>Poales</taxon>
        <taxon>Poaceae</taxon>
        <taxon>PACMAD clade</taxon>
        <taxon>Panicoideae</taxon>
        <taxon>Panicodae</taxon>
        <taxon>Paniceae</taxon>
        <taxon>Cenchrinae</taxon>
        <taxon>Setaria</taxon>
    </lineage>
</organism>
<accession>A0A368R968</accession>